<dbReference type="Proteomes" id="UP000292087">
    <property type="component" value="Unassembled WGS sequence"/>
</dbReference>
<comment type="caution">
    <text evidence="8">The sequence shown here is derived from an EMBL/GenBank/DDBJ whole genome shotgun (WGS) entry which is preliminary data.</text>
</comment>
<dbReference type="NCBIfam" id="TIGR00361">
    <property type="entry name" value="ComEC_Rec2"/>
    <property type="match status" value="1"/>
</dbReference>
<feature type="transmembrane region" description="Helical" evidence="6">
    <location>
        <begin position="429"/>
        <end position="450"/>
    </location>
</feature>
<dbReference type="PANTHER" id="PTHR30619:SF1">
    <property type="entry name" value="RECOMBINATION PROTEIN 2"/>
    <property type="match status" value="1"/>
</dbReference>
<dbReference type="NCBIfam" id="TIGR00360">
    <property type="entry name" value="ComEC_N-term"/>
    <property type="match status" value="1"/>
</dbReference>
<keyword evidence="3 6" id="KW-0812">Transmembrane</keyword>
<keyword evidence="2" id="KW-1003">Cell membrane</keyword>
<evidence type="ECO:0000313" key="9">
    <source>
        <dbReference type="Proteomes" id="UP000292087"/>
    </source>
</evidence>
<evidence type="ECO:0000256" key="3">
    <source>
        <dbReference type="ARBA" id="ARBA00022692"/>
    </source>
</evidence>
<keyword evidence="5 6" id="KW-0472">Membrane</keyword>
<dbReference type="Gene3D" id="3.60.15.10">
    <property type="entry name" value="Ribonuclease Z/Hydroxyacylglutathione hydrolase-like"/>
    <property type="match status" value="1"/>
</dbReference>
<accession>A0A4Q8LZ82</accession>
<gene>
    <name evidence="8" type="ORF">EA656_01230</name>
</gene>
<sequence length="811" mass="86064">MQWTQATTNARTGWSRRAAALGRMPVPAFGGGVAICMLLGVCTCLLLPVLPARGWLLAALALGVACWARGGAGRLAGALLVGVGWAGLQAGWALSAQLPARAQTRDWRIEGRVIGLPQVEPRRTRFDFLTDGCPAGPEVPCGRRLQLAWYDETDATATGPRARLQAGQRWQLLVRLRAPRGLVNPGGFDSERYALARRVAATGYVRAAPLARALGPPTGIDAWRARMSARIAAHAPAGAQRFVRALALGDAGGLDDADWATLRAAGLTHLIAISGFHVGLVAGFGALLASGLWRLLPRLGRWLPRQVAAGAAATLFACGYALLSGGALPTVRTVLMIAVVALARCGRRPAGAVAALALATLAVLLVDPLAPLVAGFWLSFAGVAWLVWCLPTHGLPAWRAFLSAQGVATLGLLPLTVALFGQASLVGPLANLLAIPWWSLVVVPACLLGVAAETLHTGWGTLAWWLAGQAFEPSWRLFAWLAQGRFALWWLPEGAWFALPLAVLGAFWLLLPRGVPGKPLAALLWLPLLLPDLDLPREGEATVTTLDVGQGLSVLVRTRGHALLFDTGPAVADGFDAGERVVVPALHALGVRRLDRIMVSHGDADHAGGLDAVRRQMPALEVLGPAGAPIPLQTACRAGQAWAWDGVRFEVLHPARGFPYLRNESSCVLRVDTAHGAVLLTGDIGQVIERGLLRTRPAALKAQVVLVAHHGSSESSDPGFVRATRARLALVSAGADNRFGHPQRQVVRRWQAEGAEVLNTANSGALRVWLRAEGLSVRERRRSRARLWDAVQAREASGLSYRSVLTRPAAP</sequence>
<feature type="transmembrane region" description="Helical" evidence="6">
    <location>
        <begin position="372"/>
        <end position="390"/>
    </location>
</feature>
<evidence type="ECO:0000313" key="8">
    <source>
        <dbReference type="EMBL" id="TAA37325.1"/>
    </source>
</evidence>
<comment type="subcellular location">
    <subcellularLocation>
        <location evidence="1">Cell membrane</location>
        <topology evidence="1">Multi-pass membrane protein</topology>
    </subcellularLocation>
</comment>
<dbReference type="InterPro" id="IPR036866">
    <property type="entry name" value="RibonucZ/Hydroxyglut_hydro"/>
</dbReference>
<organism evidence="8 9">
    <name type="scientific">Pseudoxanthomonas winnipegensis</name>
    <dbReference type="NCBI Taxonomy" id="2480810"/>
    <lineage>
        <taxon>Bacteria</taxon>
        <taxon>Pseudomonadati</taxon>
        <taxon>Pseudomonadota</taxon>
        <taxon>Gammaproteobacteria</taxon>
        <taxon>Lysobacterales</taxon>
        <taxon>Lysobacteraceae</taxon>
        <taxon>Pseudoxanthomonas</taxon>
    </lineage>
</organism>
<feature type="transmembrane region" description="Helical" evidence="6">
    <location>
        <begin position="402"/>
        <end position="423"/>
    </location>
</feature>
<evidence type="ECO:0000256" key="4">
    <source>
        <dbReference type="ARBA" id="ARBA00022989"/>
    </source>
</evidence>
<dbReference type="Pfam" id="PF00753">
    <property type="entry name" value="Lactamase_B"/>
    <property type="match status" value="1"/>
</dbReference>
<dbReference type="SMART" id="SM00849">
    <property type="entry name" value="Lactamase_B"/>
    <property type="match status" value="1"/>
</dbReference>
<dbReference type="CDD" id="cd07731">
    <property type="entry name" value="ComA-like_MBL-fold"/>
    <property type="match status" value="1"/>
</dbReference>
<name>A0A4Q8LZ82_9GAMM</name>
<dbReference type="AlphaFoldDB" id="A0A4Q8LZ82"/>
<keyword evidence="4 6" id="KW-1133">Transmembrane helix</keyword>
<dbReference type="InterPro" id="IPR025405">
    <property type="entry name" value="DUF4131"/>
</dbReference>
<feature type="transmembrane region" description="Helical" evidence="6">
    <location>
        <begin position="307"/>
        <end position="328"/>
    </location>
</feature>
<reference evidence="8 9" key="1">
    <citation type="submission" date="2019-02" db="EMBL/GenBank/DDBJ databases">
        <title>WGS of Pseudoxanthomonas species novum from clinical isolates.</title>
        <authorList>
            <person name="Bernier A.-M."/>
            <person name="Bernard K."/>
            <person name="Vachon A."/>
        </authorList>
    </citation>
    <scope>NUCLEOTIDE SEQUENCE [LARGE SCALE GENOMIC DNA]</scope>
    <source>
        <strain evidence="8 9">NML140781</strain>
    </source>
</reference>
<evidence type="ECO:0000259" key="7">
    <source>
        <dbReference type="SMART" id="SM00849"/>
    </source>
</evidence>
<dbReference type="InterPro" id="IPR004797">
    <property type="entry name" value="Competence_ComEC/Rec2"/>
</dbReference>
<evidence type="ECO:0000256" key="5">
    <source>
        <dbReference type="ARBA" id="ARBA00023136"/>
    </source>
</evidence>
<dbReference type="InterPro" id="IPR052159">
    <property type="entry name" value="Competence_DNA_uptake"/>
</dbReference>
<dbReference type="SUPFAM" id="SSF56281">
    <property type="entry name" value="Metallo-hydrolase/oxidoreductase"/>
    <property type="match status" value="1"/>
</dbReference>
<evidence type="ECO:0000256" key="2">
    <source>
        <dbReference type="ARBA" id="ARBA00022475"/>
    </source>
</evidence>
<dbReference type="GO" id="GO:0030420">
    <property type="term" value="P:establishment of competence for transformation"/>
    <property type="evidence" value="ECO:0007669"/>
    <property type="project" value="InterPro"/>
</dbReference>
<dbReference type="InterPro" id="IPR001279">
    <property type="entry name" value="Metallo-B-lactamas"/>
</dbReference>
<protein>
    <submittedName>
        <fullName evidence="8">DNA internalization-related competence protein ComEC/Rec2</fullName>
    </submittedName>
</protein>
<feature type="transmembrane region" description="Helical" evidence="6">
    <location>
        <begin position="349"/>
        <end position="366"/>
    </location>
</feature>
<dbReference type="InterPro" id="IPR004477">
    <property type="entry name" value="ComEC_N"/>
</dbReference>
<proteinExistence type="predicted"/>
<feature type="transmembrane region" description="Helical" evidence="6">
    <location>
        <begin position="270"/>
        <end position="295"/>
    </location>
</feature>
<feature type="transmembrane region" description="Helical" evidence="6">
    <location>
        <begin position="494"/>
        <end position="511"/>
    </location>
</feature>
<dbReference type="EMBL" id="SHMF01000001">
    <property type="protein sequence ID" value="TAA37325.1"/>
    <property type="molecule type" value="Genomic_DNA"/>
</dbReference>
<dbReference type="GO" id="GO:0005886">
    <property type="term" value="C:plasma membrane"/>
    <property type="evidence" value="ECO:0007669"/>
    <property type="project" value="UniProtKB-SubCell"/>
</dbReference>
<feature type="transmembrane region" description="Helical" evidence="6">
    <location>
        <begin position="26"/>
        <end position="47"/>
    </location>
</feature>
<evidence type="ECO:0000256" key="1">
    <source>
        <dbReference type="ARBA" id="ARBA00004651"/>
    </source>
</evidence>
<evidence type="ECO:0000256" key="6">
    <source>
        <dbReference type="SAM" id="Phobius"/>
    </source>
</evidence>
<dbReference type="Pfam" id="PF13567">
    <property type="entry name" value="DUF4131"/>
    <property type="match status" value="1"/>
</dbReference>
<feature type="transmembrane region" description="Helical" evidence="6">
    <location>
        <begin position="76"/>
        <end position="95"/>
    </location>
</feature>
<dbReference type="InterPro" id="IPR035681">
    <property type="entry name" value="ComA-like_MBL"/>
</dbReference>
<dbReference type="Pfam" id="PF03772">
    <property type="entry name" value="Competence"/>
    <property type="match status" value="1"/>
</dbReference>
<feature type="domain" description="Metallo-beta-lactamase" evidence="7">
    <location>
        <begin position="550"/>
        <end position="735"/>
    </location>
</feature>
<dbReference type="PANTHER" id="PTHR30619">
    <property type="entry name" value="DNA INTERNALIZATION/COMPETENCE PROTEIN COMEC/REC2"/>
    <property type="match status" value="1"/>
</dbReference>